<proteinExistence type="predicted"/>
<dbReference type="GO" id="GO:0005739">
    <property type="term" value="C:mitochondrion"/>
    <property type="evidence" value="ECO:0007669"/>
    <property type="project" value="TreeGrafter"/>
</dbReference>
<dbReference type="PROSITE" id="PS50102">
    <property type="entry name" value="RRM"/>
    <property type="match status" value="1"/>
</dbReference>
<dbReference type="SUPFAM" id="SSF54928">
    <property type="entry name" value="RNA-binding domain, RBD"/>
    <property type="match status" value="1"/>
</dbReference>
<dbReference type="AlphaFoldDB" id="A0A0V0HMB2"/>
<dbReference type="EMBL" id="GEDG01017640">
    <property type="protein sequence ID" value="JAP21487.1"/>
    <property type="molecule type" value="Transcribed_RNA"/>
</dbReference>
<dbReference type="SMART" id="SM00360">
    <property type="entry name" value="RRM"/>
    <property type="match status" value="1"/>
</dbReference>
<organism evidence="4">
    <name type="scientific">Solanum chacoense</name>
    <name type="common">Chaco potato</name>
    <dbReference type="NCBI Taxonomy" id="4108"/>
    <lineage>
        <taxon>Eukaryota</taxon>
        <taxon>Viridiplantae</taxon>
        <taxon>Streptophyta</taxon>
        <taxon>Embryophyta</taxon>
        <taxon>Tracheophyta</taxon>
        <taxon>Spermatophyta</taxon>
        <taxon>Magnoliopsida</taxon>
        <taxon>eudicotyledons</taxon>
        <taxon>Gunneridae</taxon>
        <taxon>Pentapetalae</taxon>
        <taxon>asterids</taxon>
        <taxon>lamiids</taxon>
        <taxon>Solanales</taxon>
        <taxon>Solanaceae</taxon>
        <taxon>Solanoideae</taxon>
        <taxon>Solaneae</taxon>
        <taxon>Solanum</taxon>
    </lineage>
</organism>
<dbReference type="InterPro" id="IPR035979">
    <property type="entry name" value="RBD_domain_sf"/>
</dbReference>
<dbReference type="GO" id="GO:0003723">
    <property type="term" value="F:RNA binding"/>
    <property type="evidence" value="ECO:0007669"/>
    <property type="project" value="UniProtKB-UniRule"/>
</dbReference>
<dbReference type="PANTHER" id="PTHR48029:SF1">
    <property type="entry name" value="NUCLEOLAR PROTEIN 8"/>
    <property type="match status" value="1"/>
</dbReference>
<dbReference type="PANTHER" id="PTHR48029">
    <property type="entry name" value="NUCLEOLAR PROTEIN 8"/>
    <property type="match status" value="1"/>
</dbReference>
<protein>
    <submittedName>
        <fullName evidence="4">Putative glycine-rich RNA-binding protein 3, mitochondrial-like</fullName>
    </submittedName>
</protein>
<dbReference type="Pfam" id="PF00076">
    <property type="entry name" value="RRM_1"/>
    <property type="match status" value="1"/>
</dbReference>
<keyword evidence="1 2" id="KW-0694">RNA-binding</keyword>
<evidence type="ECO:0000259" key="3">
    <source>
        <dbReference type="PROSITE" id="PS50102"/>
    </source>
</evidence>
<dbReference type="InterPro" id="IPR012677">
    <property type="entry name" value="Nucleotide-bd_a/b_plait_sf"/>
</dbReference>
<dbReference type="InterPro" id="IPR000504">
    <property type="entry name" value="RRM_dom"/>
</dbReference>
<feature type="domain" description="RRM" evidence="3">
    <location>
        <begin position="44"/>
        <end position="122"/>
    </location>
</feature>
<reference evidence="4" key="1">
    <citation type="submission" date="2015-12" db="EMBL/GenBank/DDBJ databases">
        <title>Gene expression during late stages of embryo sac development: a critical building block for successful pollen-pistil interactions.</title>
        <authorList>
            <person name="Liu Y."/>
            <person name="Joly V."/>
            <person name="Sabar M."/>
            <person name="Matton D.P."/>
        </authorList>
    </citation>
    <scope>NUCLEOTIDE SEQUENCE</scope>
</reference>
<dbReference type="GO" id="GO:0080156">
    <property type="term" value="P:mitochondrial mRNA modification"/>
    <property type="evidence" value="ECO:0007669"/>
    <property type="project" value="TreeGrafter"/>
</dbReference>
<accession>A0A0V0HMB2</accession>
<sequence>MALRAAAAGRIPVAPRGLRAVFYSFSANVPLYQPRTGPPPEPSTNLYVSGLSRHTTSESLRNAFAEYGEVLDARVLTDGITGYSTCCGYVRYQTMEESAAGLEAMDGQFLDGLVIVAEYAKPKPRHVALEDDYSAGGYGLASVLDMSI</sequence>
<dbReference type="Gene3D" id="3.30.70.330">
    <property type="match status" value="1"/>
</dbReference>
<name>A0A0V0HMB2_SOLCH</name>
<dbReference type="CDD" id="cd12417">
    <property type="entry name" value="RRM_SAFB_like"/>
    <property type="match status" value="1"/>
</dbReference>
<evidence type="ECO:0000313" key="4">
    <source>
        <dbReference type="EMBL" id="JAP21487.1"/>
    </source>
</evidence>
<evidence type="ECO:0000256" key="2">
    <source>
        <dbReference type="PROSITE-ProRule" id="PRU00176"/>
    </source>
</evidence>
<evidence type="ECO:0000256" key="1">
    <source>
        <dbReference type="ARBA" id="ARBA00022884"/>
    </source>
</evidence>